<proteinExistence type="predicted"/>
<dbReference type="REBASE" id="16408">
    <property type="entry name" value="S.AmaMORF4786P"/>
</dbReference>
<dbReference type="Proteomes" id="UP000000268">
    <property type="component" value="Chromosome"/>
</dbReference>
<dbReference type="InterPro" id="IPR044946">
    <property type="entry name" value="Restrct_endonuc_typeI_TRD_sf"/>
</dbReference>
<keyword evidence="2" id="KW-0238">DNA-binding</keyword>
<evidence type="ECO:0008006" key="5">
    <source>
        <dbReference type="Google" id="ProtNLM"/>
    </source>
</evidence>
<dbReference type="GO" id="GO:0003677">
    <property type="term" value="F:DNA binding"/>
    <property type="evidence" value="ECO:0007669"/>
    <property type="project" value="UniProtKB-KW"/>
</dbReference>
<evidence type="ECO:0000313" key="4">
    <source>
        <dbReference type="Proteomes" id="UP000000268"/>
    </source>
</evidence>
<dbReference type="EMBL" id="CP000828">
    <property type="protein sequence ID" value="ABW29753.1"/>
    <property type="molecule type" value="Genomic_DNA"/>
</dbReference>
<dbReference type="HOGENOM" id="CLU_1902063_0_0_3"/>
<dbReference type="STRING" id="329726.AM1_4782"/>
<dbReference type="GO" id="GO:0009307">
    <property type="term" value="P:DNA restriction-modification system"/>
    <property type="evidence" value="ECO:0007669"/>
    <property type="project" value="UniProtKB-KW"/>
</dbReference>
<keyword evidence="1" id="KW-0680">Restriction system</keyword>
<dbReference type="eggNOG" id="COG0732">
    <property type="taxonomic scope" value="Bacteria"/>
</dbReference>
<name>B0C2G3_ACAM1</name>
<keyword evidence="4" id="KW-1185">Reference proteome</keyword>
<dbReference type="Gene3D" id="3.90.220.20">
    <property type="entry name" value="DNA methylase specificity domains"/>
    <property type="match status" value="1"/>
</dbReference>
<evidence type="ECO:0000313" key="3">
    <source>
        <dbReference type="EMBL" id="ABW29753.1"/>
    </source>
</evidence>
<evidence type="ECO:0000256" key="1">
    <source>
        <dbReference type="ARBA" id="ARBA00022747"/>
    </source>
</evidence>
<evidence type="ECO:0000256" key="2">
    <source>
        <dbReference type="ARBA" id="ARBA00023125"/>
    </source>
</evidence>
<accession>B0C2G3</accession>
<gene>
    <name evidence="3" type="ordered locus">AM1_4782</name>
</gene>
<sequence>MLTFPKHETYQDSQVSWLNEVPNHWRVELGRNYLRPKNVKNIGNHVKTVLSLSYGKIVIKPKEKLHGLVPESFETYQIVEPGDIIVRATDLQNDRTSLRIGLVQDHGIITSAYLCLSPSKQIDPRFTYMHMIC</sequence>
<dbReference type="RefSeq" id="WP_012165036.1">
    <property type="nucleotide sequence ID" value="NC_009925.1"/>
</dbReference>
<organism evidence="3 4">
    <name type="scientific">Acaryochloris marina (strain MBIC 11017)</name>
    <dbReference type="NCBI Taxonomy" id="329726"/>
    <lineage>
        <taxon>Bacteria</taxon>
        <taxon>Bacillati</taxon>
        <taxon>Cyanobacteriota</taxon>
        <taxon>Cyanophyceae</taxon>
        <taxon>Acaryochloridales</taxon>
        <taxon>Acaryochloridaceae</taxon>
        <taxon>Acaryochloris</taxon>
    </lineage>
</organism>
<reference evidence="3 4" key="1">
    <citation type="journal article" date="2008" name="Proc. Natl. Acad. Sci. U.S.A.">
        <title>Niche adaptation and genome expansion in the chlorophyll d-producing cyanobacterium Acaryochloris marina.</title>
        <authorList>
            <person name="Swingley W.D."/>
            <person name="Chen M."/>
            <person name="Cheung P.C."/>
            <person name="Conrad A.L."/>
            <person name="Dejesa L.C."/>
            <person name="Hao J."/>
            <person name="Honchak B.M."/>
            <person name="Karbach L.E."/>
            <person name="Kurdoglu A."/>
            <person name="Lahiri S."/>
            <person name="Mastrian S.D."/>
            <person name="Miyashita H."/>
            <person name="Page L."/>
            <person name="Ramakrishna P."/>
            <person name="Satoh S."/>
            <person name="Sattley W.M."/>
            <person name="Shimada Y."/>
            <person name="Taylor H.L."/>
            <person name="Tomo T."/>
            <person name="Tsuchiya T."/>
            <person name="Wang Z.T."/>
            <person name="Raymond J."/>
            <person name="Mimuro M."/>
            <person name="Blankenship R.E."/>
            <person name="Touchman J.W."/>
        </authorList>
    </citation>
    <scope>NUCLEOTIDE SEQUENCE [LARGE SCALE GENOMIC DNA]</scope>
    <source>
        <strain evidence="4">MBIC 11017</strain>
    </source>
</reference>
<dbReference type="SUPFAM" id="SSF116734">
    <property type="entry name" value="DNA methylase specificity domain"/>
    <property type="match status" value="1"/>
</dbReference>
<dbReference type="KEGG" id="amr:AM1_4782"/>
<protein>
    <recommendedName>
        <fullName evidence="5">Type I restriction modification DNA specificity domain-containing protein</fullName>
    </recommendedName>
</protein>
<dbReference type="AlphaFoldDB" id="B0C2G3"/>